<feature type="domain" description="ABC transporter" evidence="5">
    <location>
        <begin position="2"/>
        <end position="238"/>
    </location>
</feature>
<dbReference type="PANTHER" id="PTHR42794">
    <property type="entry name" value="HEMIN IMPORT ATP-BINDING PROTEIN HMUV"/>
    <property type="match status" value="1"/>
</dbReference>
<dbReference type="AlphaFoldDB" id="A0A264W273"/>
<keyword evidence="2" id="KW-0547">Nucleotide-binding</keyword>
<evidence type="ECO:0000259" key="5">
    <source>
        <dbReference type="PROSITE" id="PS50893"/>
    </source>
</evidence>
<keyword evidence="7" id="KW-1185">Reference proteome</keyword>
<dbReference type="GO" id="GO:0016887">
    <property type="term" value="F:ATP hydrolysis activity"/>
    <property type="evidence" value="ECO:0007669"/>
    <property type="project" value="InterPro"/>
</dbReference>
<dbReference type="RefSeq" id="WP_094943583.1">
    <property type="nucleotide sequence ID" value="NZ_NOKQ01000220.1"/>
</dbReference>
<dbReference type="EMBL" id="NOKQ01000220">
    <property type="protein sequence ID" value="OZS77673.1"/>
    <property type="molecule type" value="Genomic_DNA"/>
</dbReference>
<evidence type="ECO:0000256" key="3">
    <source>
        <dbReference type="ARBA" id="ARBA00022840"/>
    </source>
</evidence>
<keyword evidence="3 6" id="KW-0067">ATP-binding</keyword>
<gene>
    <name evidence="6" type="ORF">CF394_10715</name>
</gene>
<sequence length="487" mass="53222">MLKVKNLTGGYQHPVVKDVSFEVKPGQILGILGPNGSGKSTLLKMVSGLLSSSQGTVEIDGKSITDYRPKELARKMAVLPQLPPQSFGMTVKEAVSLGRYPHQQGLFSSWKTADEEAVMEAMQITQVVPYAFQEITTLSGGEQQRVFVAQALAQQAELLLLDEPTNHLDIAHQKQLLDTLKNHVQKHQTAVVTVFHDINLASLYCDHLLLLEKGRVSAYGEPHQVVDKAILEDVYATRLDVAPHPVEPKPQMTLLPEDSEEDGTIVRATDIQVLDDVVLLHTERPMRVVSSAVLNPGFGWYRTLVNRQVEPTYNVNDVTTEVKQFAVSRGWIPTETVMQLTAVATKGAVIREYDAPFGSVVILVTAGVGNALDVSRAHEVQSLPAIGTINTWILVNGHMSDEAFIEAMMTATEAKTKALAEEQVLDRRTQTLATGTPTDSLVVAATQSGEALPYGGPITELGKVIGKGVVDCTRQAIRHYRDAQREE</sequence>
<dbReference type="Gene3D" id="3.40.50.300">
    <property type="entry name" value="P-loop containing nucleotide triphosphate hydrolases"/>
    <property type="match status" value="1"/>
</dbReference>
<evidence type="ECO:0000256" key="1">
    <source>
        <dbReference type="ARBA" id="ARBA00022448"/>
    </source>
</evidence>
<keyword evidence="1" id="KW-0813">Transport</keyword>
<keyword evidence="4" id="KW-1278">Translocase</keyword>
<dbReference type="InterPro" id="IPR027417">
    <property type="entry name" value="P-loop_NTPase"/>
</dbReference>
<dbReference type="CDD" id="cd03214">
    <property type="entry name" value="ABC_Iron-Siderophores_B12_Hemin"/>
    <property type="match status" value="1"/>
</dbReference>
<organism evidence="6 7">
    <name type="scientific">Tetzosporium hominis</name>
    <dbReference type="NCBI Taxonomy" id="2020506"/>
    <lineage>
        <taxon>Bacteria</taxon>
        <taxon>Bacillati</taxon>
        <taxon>Bacillota</taxon>
        <taxon>Bacilli</taxon>
        <taxon>Bacillales</taxon>
        <taxon>Caryophanaceae</taxon>
        <taxon>Tetzosporium</taxon>
    </lineage>
</organism>
<dbReference type="InterPro" id="IPR017871">
    <property type="entry name" value="ABC_transporter-like_CS"/>
</dbReference>
<accession>A0A264W273</accession>
<dbReference type="Pfam" id="PF01955">
    <property type="entry name" value="CbiZ"/>
    <property type="match status" value="1"/>
</dbReference>
<dbReference type="OrthoDB" id="9787851at2"/>
<dbReference type="PANTHER" id="PTHR42794:SF1">
    <property type="entry name" value="HEMIN IMPORT ATP-BINDING PROTEIN HMUV"/>
    <property type="match status" value="1"/>
</dbReference>
<dbReference type="Proteomes" id="UP000217065">
    <property type="component" value="Unassembled WGS sequence"/>
</dbReference>
<proteinExistence type="predicted"/>
<dbReference type="GO" id="GO:0005524">
    <property type="term" value="F:ATP binding"/>
    <property type="evidence" value="ECO:0007669"/>
    <property type="project" value="UniProtKB-KW"/>
</dbReference>
<protein>
    <submittedName>
        <fullName evidence="6">ABC transporter ATP-binding protein</fullName>
    </submittedName>
</protein>
<evidence type="ECO:0000313" key="6">
    <source>
        <dbReference type="EMBL" id="OZS77673.1"/>
    </source>
</evidence>
<dbReference type="PROSITE" id="PS00211">
    <property type="entry name" value="ABC_TRANSPORTER_1"/>
    <property type="match status" value="1"/>
</dbReference>
<reference evidence="6 7" key="1">
    <citation type="submission" date="2017-07" db="EMBL/GenBank/DDBJ databases">
        <title>Tetzosporium hominis gen.nov. sp.nov.</title>
        <authorList>
            <person name="Tetz G."/>
            <person name="Tetz V."/>
        </authorList>
    </citation>
    <scope>NUCLEOTIDE SEQUENCE [LARGE SCALE GENOMIC DNA]</scope>
    <source>
        <strain evidence="6 7">VT-49</strain>
    </source>
</reference>
<dbReference type="PROSITE" id="PS50893">
    <property type="entry name" value="ABC_TRANSPORTER_2"/>
    <property type="match status" value="1"/>
</dbReference>
<dbReference type="InterPro" id="IPR003593">
    <property type="entry name" value="AAA+_ATPase"/>
</dbReference>
<evidence type="ECO:0000313" key="7">
    <source>
        <dbReference type="Proteomes" id="UP000217065"/>
    </source>
</evidence>
<dbReference type="Pfam" id="PF00005">
    <property type="entry name" value="ABC_tran"/>
    <property type="match status" value="1"/>
</dbReference>
<dbReference type="InterPro" id="IPR002808">
    <property type="entry name" value="AdoCbi_amidolase"/>
</dbReference>
<evidence type="ECO:0000256" key="4">
    <source>
        <dbReference type="ARBA" id="ARBA00022967"/>
    </source>
</evidence>
<evidence type="ECO:0000256" key="2">
    <source>
        <dbReference type="ARBA" id="ARBA00022741"/>
    </source>
</evidence>
<dbReference type="InterPro" id="IPR003439">
    <property type="entry name" value="ABC_transporter-like_ATP-bd"/>
</dbReference>
<dbReference type="SMART" id="SM00382">
    <property type="entry name" value="AAA"/>
    <property type="match status" value="1"/>
</dbReference>
<dbReference type="FunFam" id="3.40.50.300:FF:000134">
    <property type="entry name" value="Iron-enterobactin ABC transporter ATP-binding protein"/>
    <property type="match status" value="1"/>
</dbReference>
<dbReference type="SUPFAM" id="SSF52540">
    <property type="entry name" value="P-loop containing nucleoside triphosphate hydrolases"/>
    <property type="match status" value="1"/>
</dbReference>
<name>A0A264W273_9BACL</name>
<comment type="caution">
    <text evidence="6">The sequence shown here is derived from an EMBL/GenBank/DDBJ whole genome shotgun (WGS) entry which is preliminary data.</text>
</comment>